<dbReference type="PANTHER" id="PTHR19856">
    <property type="entry name" value="WD-REPEATCONTAINING PROTEIN WDR1"/>
    <property type="match status" value="1"/>
</dbReference>
<organism evidence="7">
    <name type="scientific">Brugia malayi</name>
    <name type="common">Filarial nematode worm</name>
    <dbReference type="NCBI Taxonomy" id="6279"/>
    <lineage>
        <taxon>Eukaryota</taxon>
        <taxon>Metazoa</taxon>
        <taxon>Ecdysozoa</taxon>
        <taxon>Nematoda</taxon>
        <taxon>Chromadorea</taxon>
        <taxon>Rhabditida</taxon>
        <taxon>Spirurina</taxon>
        <taxon>Spiruromorpha</taxon>
        <taxon>Filarioidea</taxon>
        <taxon>Onchocercidae</taxon>
        <taxon>Brugia</taxon>
    </lineage>
</organism>
<dbReference type="OrthoDB" id="2306at2759"/>
<sequence>MDDQCKGVAHAGSVFALCWSPDGQRIATASGDKTIKIWDVSSKKLEKTFVIGKNVDDQQLSIIWTKVFLAGVSLSGFINILDLESGSVSKVLKGHNKPITALTVCSEKALAFTADFEGNITRWCLNSGDSERLLPAVHSSQVSDMCLSPNGNLVSIGWDDSIAFTSFPGSLDNVQSNKVKLSSQPRQVALGSSGKIAVVACQKSVTIFSDGKQMVLQNIEYEASCVAVAPDSRLTAVGSQDGKVHIYELNGNQMKEIKTISQTGSITSLSWSPNGSFLVATDANRKVIPYSVDNDYKCVTEKDWTFHSARVSCSAWSPDSRFVATGGIDTNVIVWDLKHSGEHPIIIKGAHTMSPINGIDWLGSNRIITVGQDSVLKIWTVNV</sequence>
<dbReference type="PRINTS" id="PR00320">
    <property type="entry name" value="GPROTEINBRPT"/>
</dbReference>
<dbReference type="GO" id="GO:0045214">
    <property type="term" value="P:sarcomere organization"/>
    <property type="evidence" value="ECO:0007669"/>
    <property type="project" value="TreeGrafter"/>
</dbReference>
<dbReference type="PROSITE" id="PS50082">
    <property type="entry name" value="WD_REPEATS_2"/>
    <property type="match status" value="2"/>
</dbReference>
<dbReference type="Pfam" id="PF24506">
    <property type="entry name" value="KNTC1_N"/>
    <property type="match status" value="1"/>
</dbReference>
<dbReference type="WBParaSite" id="Bm13695d.1">
    <property type="protein sequence ID" value="Bm13695d.1"/>
    <property type="gene ID" value="WBGene00233956"/>
</dbReference>
<evidence type="ECO:0000259" key="6">
    <source>
        <dbReference type="Pfam" id="PF24506"/>
    </source>
</evidence>
<evidence type="ECO:0000256" key="4">
    <source>
        <dbReference type="ARBA" id="ARBA00067845"/>
    </source>
</evidence>
<dbReference type="Pfam" id="PF00400">
    <property type="entry name" value="WD40"/>
    <property type="match status" value="4"/>
</dbReference>
<comment type="similarity">
    <text evidence="3">Belongs to the WD repeat AIP1 family.</text>
</comment>
<dbReference type="InterPro" id="IPR020472">
    <property type="entry name" value="WD40_PAC1"/>
</dbReference>
<dbReference type="GeneID" id="6103060"/>
<dbReference type="InterPro" id="IPR019775">
    <property type="entry name" value="WD40_repeat_CS"/>
</dbReference>
<dbReference type="EMBL" id="CAAKNF010000196">
    <property type="protein sequence ID" value="VIO86231.1"/>
    <property type="molecule type" value="Genomic_DNA"/>
</dbReference>
<dbReference type="FunFam" id="2.130.10.10:FF:000167">
    <property type="entry name" value="Actin-interacting protein 1"/>
    <property type="match status" value="1"/>
</dbReference>
<evidence type="ECO:0000313" key="7">
    <source>
        <dbReference type="EMBL" id="CDQ00412.1"/>
    </source>
</evidence>
<feature type="repeat" description="WD" evidence="5">
    <location>
        <begin position="7"/>
        <end position="48"/>
    </location>
</feature>
<evidence type="ECO:0000313" key="9">
    <source>
        <dbReference type="Proteomes" id="UP000006672"/>
    </source>
</evidence>
<evidence type="ECO:0000256" key="5">
    <source>
        <dbReference type="PROSITE-ProRule" id="PRU00221"/>
    </source>
</evidence>
<gene>
    <name evidence="7" type="primary">Bm13695</name>
    <name evidence="10" type="synonym">Bm1_40880</name>
    <name evidence="8" type="ORF">BM_BM13695</name>
    <name evidence="7" type="ORF">BM_Bm13695</name>
</gene>
<evidence type="ECO:0000313" key="10">
    <source>
        <dbReference type="WBParaSite" id="Bm13695d.1"/>
    </source>
</evidence>
<dbReference type="PANTHER" id="PTHR19856:SF0">
    <property type="entry name" value="WD REPEAT-CONTAINING PROTEIN 1"/>
    <property type="match status" value="1"/>
</dbReference>
<dbReference type="GO" id="GO:0030864">
    <property type="term" value="C:cortical actin cytoskeleton"/>
    <property type="evidence" value="ECO:0007669"/>
    <property type="project" value="TreeGrafter"/>
</dbReference>
<reference evidence="8" key="3">
    <citation type="submission" date="2019-04" db="EMBL/GenBank/DDBJ databases">
        <authorList>
            <person name="Howe K."/>
            <person name="Paulini M."/>
            <person name="Williams G."/>
        </authorList>
    </citation>
    <scope>NUCLEOTIDE SEQUENCE [LARGE SCALE GENOMIC DNA]</scope>
    <source>
        <strain evidence="8">FR3</strain>
    </source>
</reference>
<proteinExistence type="inferred from homology"/>
<reference evidence="7" key="2">
    <citation type="submission" date="2012-12" db="EMBL/GenBank/DDBJ databases">
        <authorList>
            <consortium name="WormBase Consortium"/>
            <person name="Ghedin E."/>
            <person name="Paulini M."/>
        </authorList>
    </citation>
    <scope>NUCLEOTIDE SEQUENCE</scope>
    <source>
        <strain evidence="7">FR3</strain>
    </source>
</reference>
<feature type="domain" description="KNTC1 N-terminal" evidence="6">
    <location>
        <begin position="176"/>
        <end position="254"/>
    </location>
</feature>
<dbReference type="GO" id="GO:0030834">
    <property type="term" value="P:regulation of actin filament depolymerization"/>
    <property type="evidence" value="ECO:0007669"/>
    <property type="project" value="UniProtKB-ARBA"/>
</dbReference>
<reference evidence="10" key="4">
    <citation type="submission" date="2022-04" db="UniProtKB">
        <authorList>
            <consortium name="WormBaseParasite"/>
        </authorList>
    </citation>
    <scope>IDENTIFICATION</scope>
</reference>
<dbReference type="Gene3D" id="2.130.10.10">
    <property type="entry name" value="YVTN repeat-like/Quinoprotein amine dehydrogenase"/>
    <property type="match status" value="2"/>
</dbReference>
<dbReference type="InterPro" id="IPR055402">
    <property type="entry name" value="KNTC1_N"/>
</dbReference>
<dbReference type="InterPro" id="IPR015943">
    <property type="entry name" value="WD40/YVTN_repeat-like_dom_sf"/>
</dbReference>
<dbReference type="PROSITE" id="PS00678">
    <property type="entry name" value="WD_REPEATS_1"/>
    <property type="match status" value="2"/>
</dbReference>
<dbReference type="SMART" id="SM00320">
    <property type="entry name" value="WD40"/>
    <property type="match status" value="7"/>
</dbReference>
<dbReference type="PROSITE" id="PS50294">
    <property type="entry name" value="WD_REPEATS_REGION"/>
    <property type="match status" value="2"/>
</dbReference>
<dbReference type="GO" id="GO:0040011">
    <property type="term" value="P:locomotion"/>
    <property type="evidence" value="ECO:0007669"/>
    <property type="project" value="TreeGrafter"/>
</dbReference>
<reference evidence="7 9" key="1">
    <citation type="journal article" date="2007" name="Science">
        <title>Draft genome of the filarial nematode parasite Brugia malayi.</title>
        <authorList>
            <person name="Ghedin E."/>
            <person name="Wang S."/>
            <person name="Spiro D."/>
            <person name="Caler E."/>
            <person name="Zhao Q."/>
            <person name="Crabtree J."/>
            <person name="Allen J.E."/>
            <person name="Delcher A.L."/>
            <person name="Guiliano D.B."/>
            <person name="Miranda-Saavedra D."/>
            <person name="Angiuoli S.V."/>
            <person name="Creasy T."/>
            <person name="Amedeo P."/>
            <person name="Haas B."/>
            <person name="El-Sayed N.M."/>
            <person name="Wortman J.R."/>
            <person name="Feldblyum T."/>
            <person name="Tallon L."/>
            <person name="Schatz M."/>
            <person name="Shumway M."/>
            <person name="Koo H."/>
            <person name="Salzberg S.L."/>
            <person name="Schobel S."/>
            <person name="Pertea M."/>
            <person name="Pop M."/>
            <person name="White O."/>
            <person name="Barton G.J."/>
            <person name="Carlow C.K."/>
            <person name="Crawford M.J."/>
            <person name="Daub J."/>
            <person name="Dimmic M.W."/>
            <person name="Estes C.F."/>
            <person name="Foster J.M."/>
            <person name="Ganatra M."/>
            <person name="Gregory W.F."/>
            <person name="Johnson N.M."/>
            <person name="Jin J."/>
            <person name="Komuniecki R."/>
            <person name="Korf I."/>
            <person name="Kumar S."/>
            <person name="Laney S."/>
            <person name="Li B.W."/>
            <person name="Li W."/>
            <person name="Lindblom T.H."/>
            <person name="Lustigman S."/>
            <person name="Ma D."/>
            <person name="Maina C.V."/>
            <person name="Martin D.M."/>
            <person name="McCarter J.P."/>
            <person name="McReynolds L."/>
            <person name="Mitreva M."/>
            <person name="Nutman T.B."/>
            <person name="Parkinson J."/>
            <person name="Peregrin-Alvarez J.M."/>
            <person name="Poole C."/>
            <person name="Ren Q."/>
            <person name="Saunders L."/>
            <person name="Sluder A.E."/>
            <person name="Smith K."/>
            <person name="Stanke M."/>
            <person name="Unnasch T.R."/>
            <person name="Ware J."/>
            <person name="Wei A.D."/>
            <person name="Weil G."/>
            <person name="Williams D.J."/>
            <person name="Zhang Y."/>
            <person name="Williams S.A."/>
            <person name="Fraser-Liggett C."/>
            <person name="Slatko B."/>
            <person name="Blaxter M.L."/>
            <person name="Scott A.L."/>
        </authorList>
    </citation>
    <scope>NUCLEOTIDE SEQUENCE</scope>
    <source>
        <strain evidence="7 9">FR3</strain>
    </source>
</reference>
<evidence type="ECO:0000256" key="2">
    <source>
        <dbReference type="ARBA" id="ARBA00022737"/>
    </source>
</evidence>
<dbReference type="InterPro" id="IPR036322">
    <property type="entry name" value="WD40_repeat_dom_sf"/>
</dbReference>
<dbReference type="EMBL" id="LN857014">
    <property type="protein sequence ID" value="CDQ00412.1"/>
    <property type="molecule type" value="Genomic_DNA"/>
</dbReference>
<evidence type="ECO:0000313" key="8">
    <source>
        <dbReference type="EMBL" id="VIO86231.1"/>
    </source>
</evidence>
<keyword evidence="1 5" id="KW-0853">WD repeat</keyword>
<name>A0A1P6BLL7_BRUMA</name>
<dbReference type="CTD" id="6103060"/>
<accession>A0A1P6BLL7</accession>
<keyword evidence="9" id="KW-1185">Reference proteome</keyword>
<keyword evidence="2" id="KW-0677">Repeat</keyword>
<protein>
    <recommendedName>
        <fullName evidence="4">Actin-interacting protein 1</fullName>
    </recommendedName>
</protein>
<dbReference type="GO" id="GO:0030042">
    <property type="term" value="P:actin filament depolymerization"/>
    <property type="evidence" value="ECO:0007669"/>
    <property type="project" value="TreeGrafter"/>
</dbReference>
<feature type="repeat" description="WD" evidence="5">
    <location>
        <begin position="304"/>
        <end position="338"/>
    </location>
</feature>
<dbReference type="InterPro" id="IPR001680">
    <property type="entry name" value="WD40_rpt"/>
</dbReference>
<dbReference type="GO" id="GO:0030833">
    <property type="term" value="P:regulation of actin filament polymerization"/>
    <property type="evidence" value="ECO:0007669"/>
    <property type="project" value="UniProtKB-ARBA"/>
</dbReference>
<accession>A0A4E9ERN0</accession>
<dbReference type="RefSeq" id="XP_042929349.1">
    <property type="nucleotide sequence ID" value="XM_043073415.1"/>
</dbReference>
<dbReference type="AlphaFoldDB" id="A0A1P6BLL7"/>
<evidence type="ECO:0000256" key="1">
    <source>
        <dbReference type="ARBA" id="ARBA00022574"/>
    </source>
</evidence>
<dbReference type="SUPFAM" id="SSF50978">
    <property type="entry name" value="WD40 repeat-like"/>
    <property type="match status" value="2"/>
</dbReference>
<dbReference type="Proteomes" id="UP000006672">
    <property type="component" value="Unassembled WGS sequence"/>
</dbReference>
<dbReference type="GO" id="GO:0051015">
    <property type="term" value="F:actin filament binding"/>
    <property type="evidence" value="ECO:0007669"/>
    <property type="project" value="TreeGrafter"/>
</dbReference>
<evidence type="ECO:0000256" key="3">
    <source>
        <dbReference type="ARBA" id="ARBA00038366"/>
    </source>
</evidence>